<reference evidence="1 2" key="1">
    <citation type="journal article" date="2010" name="Stand. Genomic Sci.">
        <title>Complete genome sequence of Desulfarculus baarsii type strain (2st14).</title>
        <authorList>
            <person name="Sun H."/>
            <person name="Spring S."/>
            <person name="Lapidus A."/>
            <person name="Davenport K."/>
            <person name="Del Rio T.G."/>
            <person name="Tice H."/>
            <person name="Nolan M."/>
            <person name="Copeland A."/>
            <person name="Cheng J.F."/>
            <person name="Lucas S."/>
            <person name="Tapia R."/>
            <person name="Goodwin L."/>
            <person name="Pitluck S."/>
            <person name="Ivanova N."/>
            <person name="Pagani I."/>
            <person name="Mavromatis K."/>
            <person name="Ovchinnikova G."/>
            <person name="Pati A."/>
            <person name="Chen A."/>
            <person name="Palaniappan K."/>
            <person name="Hauser L."/>
            <person name="Chang Y.J."/>
            <person name="Jeffries C.D."/>
            <person name="Detter J.C."/>
            <person name="Han C."/>
            <person name="Rohde M."/>
            <person name="Brambilla E."/>
            <person name="Goker M."/>
            <person name="Woyke T."/>
            <person name="Bristow J."/>
            <person name="Eisen J.A."/>
            <person name="Markowitz V."/>
            <person name="Hugenholtz P."/>
            <person name="Kyrpides N.C."/>
            <person name="Klenk H.P."/>
            <person name="Land M."/>
        </authorList>
    </citation>
    <scope>NUCLEOTIDE SEQUENCE [LARGE SCALE GENOMIC DNA]</scope>
    <source>
        <strain evidence="2">ATCC 33931 / DSM 2075 / LMG 7858 / VKM B-1802 / 2st14</strain>
    </source>
</reference>
<dbReference type="Proteomes" id="UP000009047">
    <property type="component" value="Chromosome"/>
</dbReference>
<dbReference type="HOGENOM" id="CLU_200336_0_0_7"/>
<accession>E1QLA8</accession>
<keyword evidence="2" id="KW-1185">Reference proteome</keyword>
<organism evidence="1 2">
    <name type="scientific">Desulfarculus baarsii (strain ATCC 33931 / DSM 2075 / LMG 7858 / VKM B-1802 / 2st14)</name>
    <dbReference type="NCBI Taxonomy" id="644282"/>
    <lineage>
        <taxon>Bacteria</taxon>
        <taxon>Pseudomonadati</taxon>
        <taxon>Thermodesulfobacteriota</taxon>
        <taxon>Desulfarculia</taxon>
        <taxon>Desulfarculales</taxon>
        <taxon>Desulfarculaceae</taxon>
        <taxon>Desulfarculus</taxon>
    </lineage>
</organism>
<name>E1QLA8_DESB2</name>
<gene>
    <name evidence="1" type="ordered locus">Deba_2008</name>
</gene>
<dbReference type="eggNOG" id="ENOG5033JKA">
    <property type="taxonomic scope" value="Bacteria"/>
</dbReference>
<dbReference type="OrthoDB" id="5398658at2"/>
<dbReference type="RefSeq" id="WP_013258814.1">
    <property type="nucleotide sequence ID" value="NC_014365.1"/>
</dbReference>
<dbReference type="EMBL" id="CP002085">
    <property type="protein sequence ID" value="ADK85373.1"/>
    <property type="molecule type" value="Genomic_DNA"/>
</dbReference>
<dbReference type="AlphaFoldDB" id="E1QLA8"/>
<protein>
    <submittedName>
        <fullName evidence="1">Uncharacterized protein</fullName>
    </submittedName>
</protein>
<evidence type="ECO:0000313" key="2">
    <source>
        <dbReference type="Proteomes" id="UP000009047"/>
    </source>
</evidence>
<evidence type="ECO:0000313" key="1">
    <source>
        <dbReference type="EMBL" id="ADK85373.1"/>
    </source>
</evidence>
<proteinExistence type="predicted"/>
<sequence length="74" mass="8096">MTTSSKKKHQCPDCRQCQGCSPARCNLCRGQGEDAASRFAGMSLSEQIALFEAVNRGDAPEGDYDAHGQCRCRR</sequence>
<dbReference type="STRING" id="644282.Deba_2008"/>
<dbReference type="KEGG" id="dbr:Deba_2008"/>